<protein>
    <submittedName>
        <fullName evidence="2">MEDS domain-containing protein</fullName>
    </submittedName>
</protein>
<proteinExistence type="predicted"/>
<sequence length="182" mass="21221">MGIDDLFGKHSMFYYYCEDHLFINLVNYIAKGINNKEKIYISIEKSLCEKLMDILVVNNISTESIRFVNVKDLMLGSQINGVLEVKKLINKYEKEEANKGFSGIRYIWQTSHVIRETSKEVFLDFECRLTYALKGTSSSLLCAYDFYDYINNKNIIDEEIIEESINTHTHTLEKFLIKSIAQ</sequence>
<dbReference type="Pfam" id="PF14417">
    <property type="entry name" value="MEDS"/>
    <property type="match status" value="1"/>
</dbReference>
<evidence type="ECO:0000313" key="3">
    <source>
        <dbReference type="Proteomes" id="UP001056429"/>
    </source>
</evidence>
<evidence type="ECO:0000259" key="1">
    <source>
        <dbReference type="Pfam" id="PF14417"/>
    </source>
</evidence>
<dbReference type="EMBL" id="JAGSOJ010000001">
    <property type="protein sequence ID" value="MCM1988429.1"/>
    <property type="molecule type" value="Genomic_DNA"/>
</dbReference>
<organism evidence="2 3">
    <name type="scientific">Oceanirhabdus seepicola</name>
    <dbReference type="NCBI Taxonomy" id="2828781"/>
    <lineage>
        <taxon>Bacteria</taxon>
        <taxon>Bacillati</taxon>
        <taxon>Bacillota</taxon>
        <taxon>Clostridia</taxon>
        <taxon>Eubacteriales</taxon>
        <taxon>Clostridiaceae</taxon>
        <taxon>Oceanirhabdus</taxon>
    </lineage>
</organism>
<comment type="caution">
    <text evidence="2">The sequence shown here is derived from an EMBL/GenBank/DDBJ whole genome shotgun (WGS) entry which is preliminary data.</text>
</comment>
<reference evidence="2" key="2">
    <citation type="submission" date="2021-04" db="EMBL/GenBank/DDBJ databases">
        <authorList>
            <person name="Dong X."/>
        </authorList>
    </citation>
    <scope>NUCLEOTIDE SEQUENCE</scope>
    <source>
        <strain evidence="2">ZWT</strain>
    </source>
</reference>
<dbReference type="AlphaFoldDB" id="A0A9J6NXS2"/>
<gene>
    <name evidence="2" type="ORF">KDK92_01670</name>
</gene>
<accession>A0A9J6NXS2</accession>
<feature type="domain" description="MEDS" evidence="1">
    <location>
        <begin position="10"/>
        <end position="168"/>
    </location>
</feature>
<dbReference type="InterPro" id="IPR025847">
    <property type="entry name" value="MEDS_domain"/>
</dbReference>
<dbReference type="Proteomes" id="UP001056429">
    <property type="component" value="Unassembled WGS sequence"/>
</dbReference>
<reference evidence="2" key="1">
    <citation type="journal article" date="2021" name="mSystems">
        <title>Bacteria and Archaea Synergistically Convert Glycine Betaine to Biogenic Methane in the Formosa Cold Seep of the South China Sea.</title>
        <authorList>
            <person name="Li L."/>
            <person name="Zhang W."/>
            <person name="Zhang S."/>
            <person name="Song L."/>
            <person name="Sun Q."/>
            <person name="Zhang H."/>
            <person name="Xiang H."/>
            <person name="Dong X."/>
        </authorList>
    </citation>
    <scope>NUCLEOTIDE SEQUENCE</scope>
    <source>
        <strain evidence="2">ZWT</strain>
    </source>
</reference>
<dbReference type="RefSeq" id="WP_250857298.1">
    <property type="nucleotide sequence ID" value="NZ_JAGSOJ010000001.1"/>
</dbReference>
<evidence type="ECO:0000313" key="2">
    <source>
        <dbReference type="EMBL" id="MCM1988429.1"/>
    </source>
</evidence>
<keyword evidence="3" id="KW-1185">Reference proteome</keyword>
<name>A0A9J6NXS2_9CLOT</name>